<feature type="transmembrane region" description="Helical" evidence="3">
    <location>
        <begin position="6"/>
        <end position="23"/>
    </location>
</feature>
<keyword evidence="3" id="KW-0812">Transmembrane</keyword>
<organism evidence="4 5">
    <name type="scientific">Arcobacter suis CECT 7833</name>
    <dbReference type="NCBI Taxonomy" id="663365"/>
    <lineage>
        <taxon>Bacteria</taxon>
        <taxon>Pseudomonadati</taxon>
        <taxon>Campylobacterota</taxon>
        <taxon>Epsilonproteobacteria</taxon>
        <taxon>Campylobacterales</taxon>
        <taxon>Arcobacteraceae</taxon>
        <taxon>Arcobacter</taxon>
    </lineage>
</organism>
<dbReference type="SUPFAM" id="SSF57868">
    <property type="entry name" value="Metallothionein"/>
    <property type="match status" value="1"/>
</dbReference>
<keyword evidence="5" id="KW-1185">Reference proteome</keyword>
<dbReference type="RefSeq" id="WP_118886346.1">
    <property type="nucleotide sequence ID" value="NZ_CP032100.1"/>
</dbReference>
<accession>A0AAD0WQJ4</accession>
<dbReference type="Gene3D" id="2.30.170.10">
    <property type="match status" value="1"/>
</dbReference>
<name>A0AAD0WQJ4_9BACT</name>
<keyword evidence="3" id="KW-1133">Transmembrane helix</keyword>
<sequence length="72" mass="8401">MVLKIIAVVIMAFLAYILFFKKTREKDIITKKNEKIEDEMVECPTCKTYVSQKEAILSNGKFYCSKECLENK</sequence>
<evidence type="ECO:0000313" key="4">
    <source>
        <dbReference type="EMBL" id="AXX89819.1"/>
    </source>
</evidence>
<keyword evidence="3" id="KW-0472">Membrane</keyword>
<evidence type="ECO:0008006" key="6">
    <source>
        <dbReference type="Google" id="ProtNLM"/>
    </source>
</evidence>
<gene>
    <name evidence="4" type="ORF">ASUIS_1337</name>
</gene>
<dbReference type="GO" id="GO:0046872">
    <property type="term" value="F:metal ion binding"/>
    <property type="evidence" value="ECO:0007669"/>
    <property type="project" value="UniProtKB-KW"/>
</dbReference>
<evidence type="ECO:0000256" key="1">
    <source>
        <dbReference type="ARBA" id="ARBA00022723"/>
    </source>
</evidence>
<reference evidence="4 5" key="1">
    <citation type="submission" date="2018-08" db="EMBL/GenBank/DDBJ databases">
        <title>Complete genome of the Arcobacter suis type strain LMG 26152.</title>
        <authorList>
            <person name="Miller W.G."/>
            <person name="Yee E."/>
            <person name="Bono J.L."/>
        </authorList>
    </citation>
    <scope>NUCLEOTIDE SEQUENCE [LARGE SCALE GENOMIC DNA]</scope>
    <source>
        <strain evidence="4 5">CECT 7833</strain>
    </source>
</reference>
<dbReference type="NCBIfam" id="NF041023">
    <property type="entry name" value="PP0621_fam"/>
    <property type="match status" value="1"/>
</dbReference>
<dbReference type="EMBL" id="CP032100">
    <property type="protein sequence ID" value="AXX89819.1"/>
    <property type="molecule type" value="Genomic_DNA"/>
</dbReference>
<keyword evidence="1" id="KW-0479">Metal-binding</keyword>
<proteinExistence type="predicted"/>
<evidence type="ECO:0000313" key="5">
    <source>
        <dbReference type="Proteomes" id="UP000263040"/>
    </source>
</evidence>
<evidence type="ECO:0000256" key="2">
    <source>
        <dbReference type="ARBA" id="ARBA00022851"/>
    </source>
</evidence>
<dbReference type="AlphaFoldDB" id="A0AAD0WQJ4"/>
<keyword evidence="2" id="KW-0480">Metal-thiolate cluster</keyword>
<dbReference type="InterPro" id="IPR017854">
    <property type="entry name" value="Metalthion_dom_sf"/>
</dbReference>
<dbReference type="Proteomes" id="UP000263040">
    <property type="component" value="Chromosome"/>
</dbReference>
<protein>
    <recommendedName>
        <fullName evidence="6">Prokaryotic metallothionein</fullName>
    </recommendedName>
</protein>
<dbReference type="InterPro" id="IPR049708">
    <property type="entry name" value="PP0621-like"/>
</dbReference>
<dbReference type="KEGG" id="asui:ASUIS_1337"/>
<evidence type="ECO:0000256" key="3">
    <source>
        <dbReference type="SAM" id="Phobius"/>
    </source>
</evidence>